<dbReference type="GO" id="GO:0000978">
    <property type="term" value="F:RNA polymerase II cis-regulatory region sequence-specific DNA binding"/>
    <property type="evidence" value="ECO:0007669"/>
    <property type="project" value="TreeGrafter"/>
</dbReference>
<dbReference type="InterPro" id="IPR045239">
    <property type="entry name" value="bHLH95_bHLH"/>
</dbReference>
<comment type="subcellular location">
    <subcellularLocation>
        <location evidence="1">Nucleus</location>
    </subcellularLocation>
</comment>
<dbReference type="GO" id="GO:0000981">
    <property type="term" value="F:DNA-binding transcription factor activity, RNA polymerase II-specific"/>
    <property type="evidence" value="ECO:0007669"/>
    <property type="project" value="TreeGrafter"/>
</dbReference>
<keyword evidence="4" id="KW-0238">DNA-binding</keyword>
<dbReference type="GO" id="GO:0046983">
    <property type="term" value="F:protein dimerization activity"/>
    <property type="evidence" value="ECO:0007669"/>
    <property type="project" value="InterPro"/>
</dbReference>
<keyword evidence="6" id="KW-0539">Nucleus</keyword>
<dbReference type="CDD" id="cd11393">
    <property type="entry name" value="bHLH_AtbHLH_like"/>
    <property type="match status" value="1"/>
</dbReference>
<gene>
    <name evidence="7" type="ORF">Lalb_Chr25g0280031</name>
</gene>
<accession>A0A6A4N6L8</accession>
<keyword evidence="3" id="KW-0805">Transcription regulation</keyword>
<dbReference type="PANTHER" id="PTHR16223:SF53">
    <property type="entry name" value="TRANSCRIPTION FACTOR BHLH68-LIKE"/>
    <property type="match status" value="1"/>
</dbReference>
<dbReference type="EMBL" id="WOCE01000025">
    <property type="protein sequence ID" value="KAE9584621.1"/>
    <property type="molecule type" value="Genomic_DNA"/>
</dbReference>
<dbReference type="InterPro" id="IPR045843">
    <property type="entry name" value="IND-like"/>
</dbReference>
<reference evidence="8" key="1">
    <citation type="journal article" date="2020" name="Nat. Commun.">
        <title>Genome sequence of the cluster root forming white lupin.</title>
        <authorList>
            <person name="Hufnagel B."/>
            <person name="Marques A."/>
            <person name="Soriano A."/>
            <person name="Marques L."/>
            <person name="Divol F."/>
            <person name="Doumas P."/>
            <person name="Sallet E."/>
            <person name="Mancinotti D."/>
            <person name="Carrere S."/>
            <person name="Marande W."/>
            <person name="Arribat S."/>
            <person name="Keller J."/>
            <person name="Huneau C."/>
            <person name="Blein T."/>
            <person name="Aime D."/>
            <person name="Laguerre M."/>
            <person name="Taylor J."/>
            <person name="Schubert V."/>
            <person name="Nelson M."/>
            <person name="Geu-Flores F."/>
            <person name="Crespi M."/>
            <person name="Gallardo-Guerrero K."/>
            <person name="Delaux P.-M."/>
            <person name="Salse J."/>
            <person name="Berges H."/>
            <person name="Guyot R."/>
            <person name="Gouzy J."/>
            <person name="Peret B."/>
        </authorList>
    </citation>
    <scope>NUCLEOTIDE SEQUENCE [LARGE SCALE GENOMIC DNA]</scope>
    <source>
        <strain evidence="8">cv. Amiga</strain>
    </source>
</reference>
<comment type="caution">
    <text evidence="7">The sequence shown here is derived from an EMBL/GenBank/DDBJ whole genome shotgun (WGS) entry which is preliminary data.</text>
</comment>
<dbReference type="InterPro" id="IPR011598">
    <property type="entry name" value="bHLH_dom"/>
</dbReference>
<dbReference type="Proteomes" id="UP000447434">
    <property type="component" value="Chromosome 25"/>
</dbReference>
<evidence type="ECO:0000313" key="7">
    <source>
        <dbReference type="EMBL" id="KAE9584621.1"/>
    </source>
</evidence>
<evidence type="ECO:0000256" key="2">
    <source>
        <dbReference type="ARBA" id="ARBA00011738"/>
    </source>
</evidence>
<comment type="subunit">
    <text evidence="2">Homodimer.</text>
</comment>
<evidence type="ECO:0000313" key="8">
    <source>
        <dbReference type="Proteomes" id="UP000447434"/>
    </source>
</evidence>
<dbReference type="PANTHER" id="PTHR16223">
    <property type="entry name" value="TRANSCRIPTION FACTOR BHLH83-RELATED"/>
    <property type="match status" value="1"/>
</dbReference>
<dbReference type="AlphaFoldDB" id="A0A6A4N6L8"/>
<evidence type="ECO:0000256" key="3">
    <source>
        <dbReference type="ARBA" id="ARBA00023015"/>
    </source>
</evidence>
<proteinExistence type="predicted"/>
<dbReference type="Gene3D" id="4.10.280.10">
    <property type="entry name" value="Helix-loop-helix DNA-binding domain"/>
    <property type="match status" value="1"/>
</dbReference>
<evidence type="ECO:0000256" key="1">
    <source>
        <dbReference type="ARBA" id="ARBA00004123"/>
    </source>
</evidence>
<keyword evidence="5" id="KW-0804">Transcription</keyword>
<keyword evidence="8" id="KW-1185">Reference proteome</keyword>
<dbReference type="InterPro" id="IPR036638">
    <property type="entry name" value="HLH_DNA-bd_sf"/>
</dbReference>
<protein>
    <submittedName>
        <fullName evidence="7">Putative transcription factor bHLH family</fullName>
    </submittedName>
</protein>
<evidence type="ECO:0000256" key="6">
    <source>
        <dbReference type="ARBA" id="ARBA00023242"/>
    </source>
</evidence>
<evidence type="ECO:0000256" key="4">
    <source>
        <dbReference type="ARBA" id="ARBA00023125"/>
    </source>
</evidence>
<dbReference type="OrthoDB" id="1839773at2759"/>
<organism evidence="7 8">
    <name type="scientific">Lupinus albus</name>
    <name type="common">White lupine</name>
    <name type="synonym">Lupinus termis</name>
    <dbReference type="NCBI Taxonomy" id="3870"/>
    <lineage>
        <taxon>Eukaryota</taxon>
        <taxon>Viridiplantae</taxon>
        <taxon>Streptophyta</taxon>
        <taxon>Embryophyta</taxon>
        <taxon>Tracheophyta</taxon>
        <taxon>Spermatophyta</taxon>
        <taxon>Magnoliopsida</taxon>
        <taxon>eudicotyledons</taxon>
        <taxon>Gunneridae</taxon>
        <taxon>Pentapetalae</taxon>
        <taxon>rosids</taxon>
        <taxon>fabids</taxon>
        <taxon>Fabales</taxon>
        <taxon>Fabaceae</taxon>
        <taxon>Papilionoideae</taxon>
        <taxon>50 kb inversion clade</taxon>
        <taxon>genistoids sensu lato</taxon>
        <taxon>core genistoids</taxon>
        <taxon>Genisteae</taxon>
        <taxon>Lupinus</taxon>
    </lineage>
</organism>
<sequence length="297" mass="32909">MMAGNPNWWNMNPPSLIPPQYVPSGSSSIPLNSLTENPEPPQPWNQLHFNNGLPEESKKLENWDDHILNSSTNVDLIKQEGSQSVNFYNHSNYEEFLQDSGAGSSWSHMVQVSNNSPRSNVTTNLSTNNLLDLTYNKVHHHHRNNQLADHTSECISTATAISCKKVKGQPSSSQPPLKVRKEKLGDRVTALHQIVSPFGKTDTASVLLEAIGYIRFLQSQIEALSSPYLGNVSINIKNQSVMSDIGLKRKGVPNQDEKEKGTDLKSRGLCLVPVSCTQHVGCENEADFWAPSYDTGF</sequence>
<dbReference type="FunFam" id="4.10.280.10:FF:000032">
    <property type="entry name" value="Transcription factor bHLH123 family"/>
    <property type="match status" value="1"/>
</dbReference>
<name>A0A6A4N6L8_LUPAL</name>
<dbReference type="SUPFAM" id="SSF47459">
    <property type="entry name" value="HLH, helix-loop-helix DNA-binding domain"/>
    <property type="match status" value="1"/>
</dbReference>
<dbReference type="PROSITE" id="PS50888">
    <property type="entry name" value="BHLH"/>
    <property type="match status" value="1"/>
</dbReference>
<dbReference type="GO" id="GO:0005634">
    <property type="term" value="C:nucleus"/>
    <property type="evidence" value="ECO:0007669"/>
    <property type="project" value="UniProtKB-SubCell"/>
</dbReference>
<evidence type="ECO:0000256" key="5">
    <source>
        <dbReference type="ARBA" id="ARBA00023163"/>
    </source>
</evidence>